<keyword evidence="2" id="KW-1015">Disulfide bond</keyword>
<proteinExistence type="predicted"/>
<dbReference type="PROSITE" id="PS00615">
    <property type="entry name" value="C_TYPE_LECTIN_1"/>
    <property type="match status" value="1"/>
</dbReference>
<dbReference type="InterPro" id="IPR016186">
    <property type="entry name" value="C-type_lectin-like/link_sf"/>
</dbReference>
<evidence type="ECO:0000259" key="4">
    <source>
        <dbReference type="PROSITE" id="PS50853"/>
    </source>
</evidence>
<dbReference type="KEGG" id="cgob:115023963"/>
<dbReference type="RefSeq" id="XP_029311194.1">
    <property type="nucleotide sequence ID" value="XM_029455334.1"/>
</dbReference>
<dbReference type="PANTHER" id="PTHR46708">
    <property type="entry name" value="TENASCIN"/>
    <property type="match status" value="1"/>
</dbReference>
<evidence type="ECO:0000259" key="3">
    <source>
        <dbReference type="PROSITE" id="PS50041"/>
    </source>
</evidence>
<reference evidence="6" key="1">
    <citation type="submission" date="2025-08" db="UniProtKB">
        <authorList>
            <consortium name="RefSeq"/>
        </authorList>
    </citation>
    <scope>IDENTIFICATION</scope>
</reference>
<dbReference type="PROSITE" id="PS50041">
    <property type="entry name" value="C_TYPE_LECTIN_2"/>
    <property type="match status" value="1"/>
</dbReference>
<dbReference type="PROSITE" id="PS50853">
    <property type="entry name" value="FN3"/>
    <property type="match status" value="4"/>
</dbReference>
<dbReference type="SUPFAM" id="SSF56436">
    <property type="entry name" value="C-type lectin-like"/>
    <property type="match status" value="1"/>
</dbReference>
<protein>
    <submittedName>
        <fullName evidence="6">Receptor-type tyrosine-protein phosphatase H-like</fullName>
    </submittedName>
</protein>
<dbReference type="InterPro" id="IPR050991">
    <property type="entry name" value="ECM_Regulatory_Proteins"/>
</dbReference>
<dbReference type="Pfam" id="PF00059">
    <property type="entry name" value="Lectin_C"/>
    <property type="match status" value="1"/>
</dbReference>
<dbReference type="InterPro" id="IPR036116">
    <property type="entry name" value="FN3_sf"/>
</dbReference>
<feature type="domain" description="Fibronectin type-III" evidence="4">
    <location>
        <begin position="567"/>
        <end position="655"/>
    </location>
</feature>
<feature type="domain" description="C-type lectin" evidence="3">
    <location>
        <begin position="39"/>
        <end position="133"/>
    </location>
</feature>
<sequence length="959" mass="103955">MGNTGSWRDTECSLQHHFVCDNGTVNGTSSFVKVDTSLNWTEAQRYCRENYVDLARIQNDADNLLIANLTAGNVVWISLHREKLWSDGSSAGFRNWADDQPNSGGEQCVTTAFNDSRRWSDDNCFLSFPFICYTTAPPNAESFRSTGQDESSITLQWNKVNNNVSFILQFNGTEMNINASDGDGPVTHTVSSLTAGTKYTFTLFSVFENVRSSGENITAVTAPPNAESFRSTGQDESSITLQWNTVNNNVSFILQFNGTEMNINASDGDGPVTHTVSSLTAGTKYTFTLFSVFENVRSSGENIPAVTAPPNAESFRSTGQDESSITLQWNTVNNNVSFILQFNGTEMNINASDGDGPVTHTVSSLTAGTKYTFTLFSVFENVRSSGENIPAVTAPPNAESFRSTGQDESSITLQWNKVNNNVSFILQFNGTEMNINASDGDGPVTHTVSSLTAGTKYTFTLFSVFENIRSSGENIPAVTAPPNAESFRSTGQDESSITLQWNTVNNNVSFILQFNGTEMNINASDGDGPVTHTVSSLTAGTKYTFTLFSVFENVRSSGENIPAVTAPPNAESFRSIGQDESSITLQWNKVNNNVSFILQFNGTEMNINASDGDGPVTHTVSSLTAGTKYTFTLFSVFENVRSSGENIPAVTAPPNAESFRSTGQDESSITLQWNTVNNNVSFILQFNGTEMNINASDGDGPVTHTVSSLTAGTKYTFTLFSVFENVRSSGENIPAVTAPPNAESFRSTGQDESSITLQWNKVNNNVSFILQFNGTEMNINASDGDGPVTHTVSSLTAGTKYTFTLFSVFENVRSSGENIPAVTAPPNAESFRSTGQDESSITLQWNTVNNNVSFILQFNGTEMNINASDGDGPVTHTVSSLTAGTKYTFTLFSVFENVRSSGENITAVTGSHYVVGLEVRLKSFVELSVSDMQRVMTELFRQYGLSPQLISLKVVSVQT</sequence>
<keyword evidence="1" id="KW-0677">Repeat</keyword>
<feature type="domain" description="Fibronectin type-III" evidence="4">
    <location>
        <begin position="739"/>
        <end position="827"/>
    </location>
</feature>
<dbReference type="GeneID" id="115023963"/>
<accession>A0A6J2RMH3</accession>
<feature type="domain" description="Fibronectin type-III" evidence="4">
    <location>
        <begin position="395"/>
        <end position="483"/>
    </location>
</feature>
<dbReference type="Gene3D" id="2.60.40.10">
    <property type="entry name" value="Immunoglobulins"/>
    <property type="match status" value="9"/>
</dbReference>
<dbReference type="InterPro" id="IPR003961">
    <property type="entry name" value="FN3_dom"/>
</dbReference>
<gene>
    <name evidence="6" type="primary">LOC115023963</name>
</gene>
<dbReference type="CDD" id="cd00063">
    <property type="entry name" value="FN3"/>
    <property type="match status" value="9"/>
</dbReference>
<dbReference type="InterPro" id="IPR001304">
    <property type="entry name" value="C-type_lectin-like"/>
</dbReference>
<dbReference type="SUPFAM" id="SSF49265">
    <property type="entry name" value="Fibronectin type III"/>
    <property type="match status" value="5"/>
</dbReference>
<dbReference type="InParanoid" id="A0A6J2RMH3"/>
<dbReference type="CDD" id="cd03602">
    <property type="entry name" value="CLECT_1"/>
    <property type="match status" value="1"/>
</dbReference>
<evidence type="ECO:0000256" key="2">
    <source>
        <dbReference type="ARBA" id="ARBA00023157"/>
    </source>
</evidence>
<dbReference type="InterPro" id="IPR016187">
    <property type="entry name" value="CTDL_fold"/>
</dbReference>
<dbReference type="PANTHER" id="PTHR46708:SF2">
    <property type="entry name" value="FIBRONECTIN TYPE-III DOMAIN-CONTAINING PROTEIN"/>
    <property type="match status" value="1"/>
</dbReference>
<feature type="domain" description="Fibronectin type-III" evidence="4">
    <location>
        <begin position="137"/>
        <end position="225"/>
    </location>
</feature>
<dbReference type="InterPro" id="IPR013783">
    <property type="entry name" value="Ig-like_fold"/>
</dbReference>
<dbReference type="InterPro" id="IPR018378">
    <property type="entry name" value="C-type_lectin_CS"/>
</dbReference>
<dbReference type="AlphaFoldDB" id="A0A6J2RMH3"/>
<dbReference type="SMART" id="SM00034">
    <property type="entry name" value="CLECT"/>
    <property type="match status" value="1"/>
</dbReference>
<organism evidence="5 6">
    <name type="scientific">Cottoperca gobio</name>
    <name type="common">Frogmouth</name>
    <name type="synonym">Aphritis gobio</name>
    <dbReference type="NCBI Taxonomy" id="56716"/>
    <lineage>
        <taxon>Eukaryota</taxon>
        <taxon>Metazoa</taxon>
        <taxon>Chordata</taxon>
        <taxon>Craniata</taxon>
        <taxon>Vertebrata</taxon>
        <taxon>Euteleostomi</taxon>
        <taxon>Actinopterygii</taxon>
        <taxon>Neopterygii</taxon>
        <taxon>Teleostei</taxon>
        <taxon>Neoteleostei</taxon>
        <taxon>Acanthomorphata</taxon>
        <taxon>Eupercaria</taxon>
        <taxon>Perciformes</taxon>
        <taxon>Notothenioidei</taxon>
        <taxon>Bovichtidae</taxon>
        <taxon>Cottoperca</taxon>
    </lineage>
</organism>
<evidence type="ECO:0000313" key="6">
    <source>
        <dbReference type="RefSeq" id="XP_029311194.1"/>
    </source>
</evidence>
<keyword evidence="5" id="KW-1185">Reference proteome</keyword>
<name>A0A6J2RMH3_COTGO</name>
<dbReference type="Proteomes" id="UP000504630">
    <property type="component" value="Chromosome 18"/>
</dbReference>
<evidence type="ECO:0000313" key="5">
    <source>
        <dbReference type="Proteomes" id="UP000504630"/>
    </source>
</evidence>
<dbReference type="Gene3D" id="3.10.100.10">
    <property type="entry name" value="Mannose-Binding Protein A, subunit A"/>
    <property type="match status" value="1"/>
</dbReference>
<dbReference type="SMART" id="SM00060">
    <property type="entry name" value="FN3"/>
    <property type="match status" value="9"/>
</dbReference>
<evidence type="ECO:0000256" key="1">
    <source>
        <dbReference type="ARBA" id="ARBA00022737"/>
    </source>
</evidence>
<dbReference type="OrthoDB" id="7357196at2759"/>